<evidence type="ECO:0000313" key="5">
    <source>
        <dbReference type="Proteomes" id="UP000294530"/>
    </source>
</evidence>
<keyword evidence="5" id="KW-1185">Reference proteome</keyword>
<dbReference type="OrthoDB" id="10261598at2759"/>
<dbReference type="Pfam" id="PF03265">
    <property type="entry name" value="DNase_II"/>
    <property type="match status" value="1"/>
</dbReference>
<dbReference type="Proteomes" id="UP000294530">
    <property type="component" value="Unassembled WGS sequence"/>
</dbReference>
<dbReference type="GO" id="GO:0004531">
    <property type="term" value="F:deoxyribonuclease II activity"/>
    <property type="evidence" value="ECO:0007669"/>
    <property type="project" value="InterPro"/>
</dbReference>
<evidence type="ECO:0000256" key="2">
    <source>
        <dbReference type="ARBA" id="ARBA00022801"/>
    </source>
</evidence>
<evidence type="ECO:0000313" key="4">
    <source>
        <dbReference type="EMBL" id="TDH67432.1"/>
    </source>
</evidence>
<feature type="signal peptide" evidence="3">
    <location>
        <begin position="1"/>
        <end position="19"/>
    </location>
</feature>
<sequence>MQLRVAVLALAHLIKLASTSSVRALDGFGNAVAWWSVLKLPTHVQFPNGTVLPTPCDCPVPDCTNVPTAGWSALNSRATGLCYLYADSKMPQFQHFRDLGYECIGQGGNDPLSHTLKQNEKSSYWALFNDQYNGIAATYDPHVFPNVRKSKHVCGGDDLFSAHAKGAVAFQNDGSGGYFLQTSTPNYPDPTRNDSFVKLGCQTDNNVEFAQHMVAMSLQDKELFELGNKLQLARLCSSNYYRDQSLRELLASTHLLKDGREQINTTAAAFYHALLDPNLPIQHPSDPMKFEFRLKLTNEFRKIKSFVFEPLGKFQKLLTCLSNEEEVRVLVKSPRAAVPPWALVAEMLDSDISVASWWDGSYGIPTICAGDIYSDTPLKFCLNNSATGVELNGNGGAPYNIENLIQATWHMSDGNSNVTWKLLGGRVADGNHAKWGLTTPRSGHVNLANAYVIFGDLNMEGFPCSKQCNGSQAGRGGTFFSFLQPKLHKSLAEAVISKACSCSAELLRKSKRMMNETLQDPRLPAFEERRMCHRGCIKKINDRLAPDQLPTLSKNASSYWSE</sequence>
<dbReference type="KEGG" id="blac:94353102"/>
<name>A0A976FIM9_BRELC</name>
<dbReference type="PANTHER" id="PTHR10858">
    <property type="entry name" value="DEOXYRIBONUCLEASE II"/>
    <property type="match status" value="1"/>
</dbReference>
<keyword evidence="2" id="KW-0378">Hydrolase</keyword>
<reference evidence="4 5" key="1">
    <citation type="journal article" date="2021" name="Genome Biol.">
        <title>AFLAP: assembly-free linkage analysis pipeline using k-mers from genome sequencing data.</title>
        <authorList>
            <person name="Fletcher K."/>
            <person name="Zhang L."/>
            <person name="Gil J."/>
            <person name="Han R."/>
            <person name="Cavanaugh K."/>
            <person name="Michelmore R."/>
        </authorList>
    </citation>
    <scope>NUCLEOTIDE SEQUENCE [LARGE SCALE GENOMIC DNA]</scope>
    <source>
        <strain evidence="4 5">SF5</strain>
    </source>
</reference>
<dbReference type="RefSeq" id="XP_067816931.1">
    <property type="nucleotide sequence ID" value="XM_067967431.1"/>
</dbReference>
<comment type="caution">
    <text evidence="4">The sequence shown here is derived from an EMBL/GenBank/DDBJ whole genome shotgun (WGS) entry which is preliminary data.</text>
</comment>
<dbReference type="PANTHER" id="PTHR10858:SF23">
    <property type="entry name" value="DEOXYRIBONUCLEASE II"/>
    <property type="match status" value="1"/>
</dbReference>
<organism evidence="4 5">
    <name type="scientific">Bremia lactucae</name>
    <name type="common">Lettuce downy mildew</name>
    <dbReference type="NCBI Taxonomy" id="4779"/>
    <lineage>
        <taxon>Eukaryota</taxon>
        <taxon>Sar</taxon>
        <taxon>Stramenopiles</taxon>
        <taxon>Oomycota</taxon>
        <taxon>Peronosporomycetes</taxon>
        <taxon>Peronosporales</taxon>
        <taxon>Peronosporaceae</taxon>
        <taxon>Bremia</taxon>
    </lineage>
</organism>
<evidence type="ECO:0000256" key="3">
    <source>
        <dbReference type="SAM" id="SignalP"/>
    </source>
</evidence>
<dbReference type="InterPro" id="IPR004947">
    <property type="entry name" value="DNase_II"/>
</dbReference>
<dbReference type="AlphaFoldDB" id="A0A976FIM9"/>
<evidence type="ECO:0008006" key="6">
    <source>
        <dbReference type="Google" id="ProtNLM"/>
    </source>
</evidence>
<evidence type="ECO:0000256" key="1">
    <source>
        <dbReference type="ARBA" id="ARBA00007527"/>
    </source>
</evidence>
<comment type="similarity">
    <text evidence="1">Belongs to the DNase II family.</text>
</comment>
<proteinExistence type="inferred from homology"/>
<accession>A0A976FIM9</accession>
<dbReference type="EMBL" id="SHOA02000014">
    <property type="protein sequence ID" value="TDH67432.1"/>
    <property type="molecule type" value="Genomic_DNA"/>
</dbReference>
<dbReference type="GeneID" id="94353102"/>
<keyword evidence="3" id="KW-0732">Signal</keyword>
<feature type="chain" id="PRO_5038045495" description="Secreted protein" evidence="3">
    <location>
        <begin position="20"/>
        <end position="562"/>
    </location>
</feature>
<gene>
    <name evidence="4" type="ORF">CCR75_009390</name>
</gene>
<protein>
    <recommendedName>
        <fullName evidence="6">Secreted protein</fullName>
    </recommendedName>
</protein>